<reference evidence="4 6" key="1">
    <citation type="submission" date="2015-12" db="EMBL/GenBank/DDBJ databases">
        <title>Bacillus cereus Group isolate.</title>
        <authorList>
            <person name="Kovac J."/>
        </authorList>
    </citation>
    <scope>NUCLEOTIDE SEQUENCE [LARGE SCALE GENOMIC DNA]</scope>
    <source>
        <strain evidence="4 6">FSL K6-0073</strain>
    </source>
</reference>
<gene>
    <name evidence="4" type="ORF">AT268_11215</name>
    <name evidence="5" type="ORF">COK98_31010</name>
</gene>
<evidence type="ECO:0000313" key="5">
    <source>
        <dbReference type="EMBL" id="PFV00617.1"/>
    </source>
</evidence>
<proteinExistence type="predicted"/>
<dbReference type="Proteomes" id="UP000226257">
    <property type="component" value="Unassembled WGS sequence"/>
</dbReference>
<protein>
    <recommendedName>
        <fullName evidence="8">DUF3994 domain-containing protein</fullName>
    </recommendedName>
</protein>
<organism evidence="4 6">
    <name type="scientific">Bacillus cereus</name>
    <dbReference type="NCBI Taxonomy" id="1396"/>
    <lineage>
        <taxon>Bacteria</taxon>
        <taxon>Bacillati</taxon>
        <taxon>Bacillota</taxon>
        <taxon>Bacilli</taxon>
        <taxon>Bacillales</taxon>
        <taxon>Bacillaceae</taxon>
        <taxon>Bacillus</taxon>
        <taxon>Bacillus cereus group</taxon>
    </lineage>
</organism>
<sequence>MKAKKLVTLAVPFMLLIGCGTDKTEAKPKEKVESKVETKEKLTKEKYPAHMSELSSELMKQVIKITEVAVNTSKDIKAIQKEFLKEEAELQKVIVKFDKVEPPKEYQDTHKDLVKAVDCYSKAYKLQAEIIKSDSKDLVKYEEKSKEFKELIRQGTELWKTGSEPIQGAIKDKVNPFPNKSNSSTTSQSNDSIQIASDGKELFGEWGNYRESVFHTGLNLREDGTYTMYDDSGKTSYEDNHMTGTWHYNGSKKEITFIPKEFVKDGKTVDAKYMEVAVDYRVEEFKNGYLKIVDTKKGNTVTAERRK</sequence>
<dbReference type="InterPro" id="IPR025057">
    <property type="entry name" value="DUF3994"/>
</dbReference>
<reference evidence="5 7" key="2">
    <citation type="submission" date="2017-09" db="EMBL/GenBank/DDBJ databases">
        <title>Large-scale bioinformatics analysis of Bacillus genomes uncovers conserved roles of natural products in bacterial physiology.</title>
        <authorList>
            <consortium name="Agbiome Team Llc"/>
            <person name="Bleich R.M."/>
            <person name="Grubbs K.J."/>
            <person name="Santa Maria K.C."/>
            <person name="Allen S.E."/>
            <person name="Farag S."/>
            <person name="Shank E.A."/>
            <person name="Bowers A."/>
        </authorList>
    </citation>
    <scope>NUCLEOTIDE SEQUENCE [LARGE SCALE GENOMIC DNA]</scope>
    <source>
        <strain evidence="5 7">AFS060282</strain>
    </source>
</reference>
<feature type="domain" description="DUF7018" evidence="3">
    <location>
        <begin position="41"/>
        <end position="160"/>
    </location>
</feature>
<name>A0A9X0MBM1_BACCE</name>
<evidence type="ECO:0008006" key="8">
    <source>
        <dbReference type="Google" id="ProtNLM"/>
    </source>
</evidence>
<dbReference type="RefSeq" id="WP_000644866.1">
    <property type="nucleotide sequence ID" value="NZ_CP137769.1"/>
</dbReference>
<feature type="domain" description="DUF3994" evidence="2">
    <location>
        <begin position="194"/>
        <end position="290"/>
    </location>
</feature>
<evidence type="ECO:0000259" key="3">
    <source>
        <dbReference type="Pfam" id="PF22872"/>
    </source>
</evidence>
<dbReference type="InterPro" id="IPR053854">
    <property type="entry name" value="DUF7018"/>
</dbReference>
<comment type="caution">
    <text evidence="4">The sequence shown here is derived from an EMBL/GenBank/DDBJ whole genome shotgun (WGS) entry which is preliminary data.</text>
</comment>
<feature type="region of interest" description="Disordered" evidence="1">
    <location>
        <begin position="169"/>
        <end position="193"/>
    </location>
</feature>
<dbReference type="AlphaFoldDB" id="A0A9X0MBM1"/>
<evidence type="ECO:0000259" key="2">
    <source>
        <dbReference type="Pfam" id="PF13159"/>
    </source>
</evidence>
<evidence type="ECO:0000313" key="4">
    <source>
        <dbReference type="EMBL" id="KXY29122.1"/>
    </source>
</evidence>
<evidence type="ECO:0000313" key="6">
    <source>
        <dbReference type="Proteomes" id="UP000075476"/>
    </source>
</evidence>
<feature type="compositionally biased region" description="Low complexity" evidence="1">
    <location>
        <begin position="181"/>
        <end position="193"/>
    </location>
</feature>
<dbReference type="Proteomes" id="UP000075476">
    <property type="component" value="Unassembled WGS sequence"/>
</dbReference>
<dbReference type="EMBL" id="NVDQ01000061">
    <property type="protein sequence ID" value="PFV00617.1"/>
    <property type="molecule type" value="Genomic_DNA"/>
</dbReference>
<evidence type="ECO:0000256" key="1">
    <source>
        <dbReference type="SAM" id="MobiDB-lite"/>
    </source>
</evidence>
<dbReference type="EMBL" id="LOMO01000245">
    <property type="protein sequence ID" value="KXY29122.1"/>
    <property type="molecule type" value="Genomic_DNA"/>
</dbReference>
<dbReference type="Pfam" id="PF22872">
    <property type="entry name" value="DUF7018"/>
    <property type="match status" value="1"/>
</dbReference>
<accession>A0A9X0MBM1</accession>
<evidence type="ECO:0000313" key="7">
    <source>
        <dbReference type="Proteomes" id="UP000226257"/>
    </source>
</evidence>
<dbReference type="PROSITE" id="PS51257">
    <property type="entry name" value="PROKAR_LIPOPROTEIN"/>
    <property type="match status" value="1"/>
</dbReference>
<dbReference type="Pfam" id="PF13159">
    <property type="entry name" value="DUF3994"/>
    <property type="match status" value="1"/>
</dbReference>